<proteinExistence type="predicted"/>
<reference evidence="2 3" key="1">
    <citation type="submission" date="2018-06" db="EMBL/GenBank/DDBJ databases">
        <title>Whole genome sequencing of Candida tropicalis (genome annotated by CSBL at Korea University).</title>
        <authorList>
            <person name="Ahn J."/>
        </authorList>
    </citation>
    <scope>NUCLEOTIDE SEQUENCE [LARGE SCALE GENOMIC DNA]</scope>
    <source>
        <strain evidence="2 3">ATCC 20962</strain>
    </source>
</reference>
<evidence type="ECO:0000313" key="3">
    <source>
        <dbReference type="Proteomes" id="UP000253472"/>
    </source>
</evidence>
<accession>A0A367YI97</accession>
<dbReference type="AlphaFoldDB" id="A0A367YI97"/>
<dbReference type="Proteomes" id="UP000253472">
    <property type="component" value="Unassembled WGS sequence"/>
</dbReference>
<comment type="caution">
    <text evidence="2">The sequence shown here is derived from an EMBL/GenBank/DDBJ whole genome shotgun (WGS) entry which is preliminary data.</text>
</comment>
<evidence type="ECO:0000256" key="1">
    <source>
        <dbReference type="SAM" id="MobiDB-lite"/>
    </source>
</evidence>
<protein>
    <submittedName>
        <fullName evidence="2">Uncharacterized protein</fullName>
    </submittedName>
</protein>
<organism evidence="2 3">
    <name type="scientific">Candida viswanathii</name>
    <dbReference type="NCBI Taxonomy" id="5486"/>
    <lineage>
        <taxon>Eukaryota</taxon>
        <taxon>Fungi</taxon>
        <taxon>Dikarya</taxon>
        <taxon>Ascomycota</taxon>
        <taxon>Saccharomycotina</taxon>
        <taxon>Pichiomycetes</taxon>
        <taxon>Debaryomycetaceae</taxon>
        <taxon>Candida/Lodderomyces clade</taxon>
        <taxon>Candida</taxon>
    </lineage>
</organism>
<gene>
    <name evidence="2" type="ORF">Cantr_01298</name>
</gene>
<evidence type="ECO:0000313" key="2">
    <source>
        <dbReference type="EMBL" id="RCK65487.1"/>
    </source>
</evidence>
<sequence>MELNPLKGEPHGDDPPCKGSPIAIIDQRLWDVQQIKHTPKDVGGAILSVSVALCGIFIKGETPYM</sequence>
<feature type="region of interest" description="Disordered" evidence="1">
    <location>
        <begin position="1"/>
        <end position="20"/>
    </location>
</feature>
<dbReference type="EMBL" id="QLNQ01000020">
    <property type="protein sequence ID" value="RCK65487.1"/>
    <property type="molecule type" value="Genomic_DNA"/>
</dbReference>
<keyword evidence="3" id="KW-1185">Reference proteome</keyword>
<name>A0A367YI97_9ASCO</name>